<dbReference type="PANTHER" id="PTHR33744:SF7">
    <property type="entry name" value="PUCR FAMILY TRANSCRIPTIONAL REGULATOR"/>
    <property type="match status" value="1"/>
</dbReference>
<dbReference type="Gene3D" id="1.10.10.2840">
    <property type="entry name" value="PucR C-terminal helix-turn-helix domain"/>
    <property type="match status" value="1"/>
</dbReference>
<dbReference type="EMBL" id="BAABAB010000001">
    <property type="protein sequence ID" value="GAA3602948.1"/>
    <property type="molecule type" value="Genomic_DNA"/>
</dbReference>
<dbReference type="InterPro" id="IPR041522">
    <property type="entry name" value="CdaR_GGDEF"/>
</dbReference>
<evidence type="ECO:0000259" key="2">
    <source>
        <dbReference type="Pfam" id="PF13556"/>
    </source>
</evidence>
<comment type="similarity">
    <text evidence="1">Belongs to the CdaR family.</text>
</comment>
<protein>
    <submittedName>
        <fullName evidence="4">Fatty acid biosynthesis transcriptional regulator FasR</fullName>
    </submittedName>
</protein>
<evidence type="ECO:0000313" key="5">
    <source>
        <dbReference type="Proteomes" id="UP001501490"/>
    </source>
</evidence>
<dbReference type="Proteomes" id="UP001501490">
    <property type="component" value="Unassembled WGS sequence"/>
</dbReference>
<feature type="domain" description="PucR C-terminal helix-turn-helix" evidence="2">
    <location>
        <begin position="338"/>
        <end position="395"/>
    </location>
</feature>
<sequence length="421" mass="44786">MAASVRGINKSLLPAAKTRATIAKRLTGVTGAMTTATIAEMEARYRWFRDLDAEHRSWITLVAQTGIDGFVTWFADPDPAAPTGSDVFGSAPRELARRISLAQTVELVKTTIEVVETQIDEVMPKADRPVLHAAIVQYSREVAFAAAEVYARAAELRGAWDARLEALVVDAVVRGDTDETVLSRASALGWRSPAAIVVVVGRSPEGDGSQTLEAIRHNAAIGRVDMLGSIQGDRMIVILGGDGLHSETSTLGLVGSLASFFGPGPVVVGPVVAHLMEAGGSTREALSGYRAAVAWPEAPRPVSTHDLLPERALAGDGHARRALARELYDPLLAAGGGLLETLISFLDQGSSVEAAARALFVHPNTVRYRLRRIHEVSGYSPTDPRDAYALRLALTLGRLLSKPEPAKAAPRPTPIDARAVV</sequence>
<evidence type="ECO:0000256" key="1">
    <source>
        <dbReference type="ARBA" id="ARBA00006754"/>
    </source>
</evidence>
<evidence type="ECO:0000313" key="4">
    <source>
        <dbReference type="EMBL" id="GAA3602948.1"/>
    </source>
</evidence>
<comment type="caution">
    <text evidence="4">The sequence shown here is derived from an EMBL/GenBank/DDBJ whole genome shotgun (WGS) entry which is preliminary data.</text>
</comment>
<proteinExistence type="inferred from homology"/>
<name>A0ABP6ZBY1_9ACTN</name>
<dbReference type="InterPro" id="IPR042070">
    <property type="entry name" value="PucR_C-HTH_sf"/>
</dbReference>
<accession>A0ABP6ZBY1</accession>
<evidence type="ECO:0000259" key="3">
    <source>
        <dbReference type="Pfam" id="PF17853"/>
    </source>
</evidence>
<dbReference type="Pfam" id="PF17853">
    <property type="entry name" value="GGDEF_2"/>
    <property type="match status" value="1"/>
</dbReference>
<feature type="domain" description="CdaR GGDEF-like" evidence="3">
    <location>
        <begin position="175"/>
        <end position="288"/>
    </location>
</feature>
<dbReference type="InterPro" id="IPR025736">
    <property type="entry name" value="PucR_C-HTH_dom"/>
</dbReference>
<reference evidence="5" key="1">
    <citation type="journal article" date="2019" name="Int. J. Syst. Evol. Microbiol.">
        <title>The Global Catalogue of Microorganisms (GCM) 10K type strain sequencing project: providing services to taxonomists for standard genome sequencing and annotation.</title>
        <authorList>
            <consortium name="The Broad Institute Genomics Platform"/>
            <consortium name="The Broad Institute Genome Sequencing Center for Infectious Disease"/>
            <person name="Wu L."/>
            <person name="Ma J."/>
        </authorList>
    </citation>
    <scope>NUCLEOTIDE SEQUENCE [LARGE SCALE GENOMIC DNA]</scope>
    <source>
        <strain evidence="5">JCM 16929</strain>
    </source>
</reference>
<dbReference type="PANTHER" id="PTHR33744">
    <property type="entry name" value="CARBOHYDRATE DIACID REGULATOR"/>
    <property type="match status" value="1"/>
</dbReference>
<dbReference type="Pfam" id="PF13556">
    <property type="entry name" value="HTH_30"/>
    <property type="match status" value="1"/>
</dbReference>
<keyword evidence="5" id="KW-1185">Reference proteome</keyword>
<dbReference type="InterPro" id="IPR051448">
    <property type="entry name" value="CdaR-like_regulators"/>
</dbReference>
<organism evidence="4 5">
    <name type="scientific">Microlunatus ginsengisoli</name>
    <dbReference type="NCBI Taxonomy" id="363863"/>
    <lineage>
        <taxon>Bacteria</taxon>
        <taxon>Bacillati</taxon>
        <taxon>Actinomycetota</taxon>
        <taxon>Actinomycetes</taxon>
        <taxon>Propionibacteriales</taxon>
        <taxon>Propionibacteriaceae</taxon>
        <taxon>Microlunatus</taxon>
    </lineage>
</organism>
<gene>
    <name evidence="4" type="primary">fasR</name>
    <name evidence="4" type="ORF">GCM10022236_00890</name>
</gene>